<evidence type="ECO:0000256" key="3">
    <source>
        <dbReference type="ARBA" id="ARBA00022801"/>
    </source>
</evidence>
<keyword evidence="2 6" id="KW-0479">Metal-binding</keyword>
<dbReference type="GO" id="GO:0006508">
    <property type="term" value="P:proteolysis"/>
    <property type="evidence" value="ECO:0007669"/>
    <property type="project" value="UniProtKB-KW"/>
</dbReference>
<evidence type="ECO:0000256" key="6">
    <source>
        <dbReference type="RuleBase" id="RU003435"/>
    </source>
</evidence>
<dbReference type="Proteomes" id="UP000185151">
    <property type="component" value="Unassembled WGS sequence"/>
</dbReference>
<feature type="domain" description="Peptidase M3A/M3B catalytic" evidence="8">
    <location>
        <begin position="185"/>
        <end position="589"/>
    </location>
</feature>
<evidence type="ECO:0000256" key="1">
    <source>
        <dbReference type="ARBA" id="ARBA00022670"/>
    </source>
</evidence>
<sequence>MLPDTAQQVNCMQTALRSLLSLRVLSPSSKQHKRHLQPYPHMKSARAFFDRLNQDYLTIHQKECELFWLTHTGQSDDHDAQGTAGLARRTFLADAQRLAQSRDHLARIEASAQCDERDGLVTGLRGWVAAFEGNAMGSERANVLLAELIKMDADLFARRQAYKMHHVGASGLTEEASPATLRSNLASNPDDASRKSSHEALHGLERWVLDNGFLEIVARRNALARELGYRDFFDYRLRTGSGMSPEQLFAIFDEFERSTREAHFAALNRLVMEHGDAALQPHNLPYRMRGGAAQKVDAYFPFSKALERWAESFRRLGVSYRGARIEIDLLDRPGKFPTGFCIAPTPSYRDDSTGWVSADVRFTSTARPQQAGAGLQGLNVLFHEAGHAAHFSNVARNSPCFSHIYAPSSPAYLETQAKFFDALPGDPCWIRRYARNATGEPMPDDMLRSRVESNQAFLAHAERRDLVPTYFERALYAMDDAERTMESVLELARSLTLRILGVPHHTGYVLSMPHPIYHDIAVYYHGYLLAKMAASQTRAYLTRSLGYIVDNPAVGPLLAKHYWTSGNSLTLDQTLRNMTGESLTSAYLATECNRSPREAWALAQEAFERADRVAPLMATGEGDLDASISIVHGAQRIATNEASLPAMYAEFEAWIVRSAQVA</sequence>
<keyword evidence="10" id="KW-1185">Reference proteome</keyword>
<evidence type="ECO:0000256" key="5">
    <source>
        <dbReference type="ARBA" id="ARBA00023049"/>
    </source>
</evidence>
<dbReference type="PANTHER" id="PTHR11804:SF84">
    <property type="entry name" value="SACCHAROLYSIN"/>
    <property type="match status" value="1"/>
</dbReference>
<gene>
    <name evidence="9" type="ORF">SAMN05444165_0233</name>
</gene>
<organism evidence="9 10">
    <name type="scientific">Paraburkholderia phenazinium</name>
    <dbReference type="NCBI Taxonomy" id="60549"/>
    <lineage>
        <taxon>Bacteria</taxon>
        <taxon>Pseudomonadati</taxon>
        <taxon>Pseudomonadota</taxon>
        <taxon>Betaproteobacteria</taxon>
        <taxon>Burkholderiales</taxon>
        <taxon>Burkholderiaceae</taxon>
        <taxon>Paraburkholderia</taxon>
    </lineage>
</organism>
<dbReference type="GO" id="GO:0004222">
    <property type="term" value="F:metalloendopeptidase activity"/>
    <property type="evidence" value="ECO:0007669"/>
    <property type="project" value="InterPro"/>
</dbReference>
<protein>
    <submittedName>
        <fullName evidence="9">Oligoendopeptidase F</fullName>
    </submittedName>
</protein>
<name>A0A1N6FJK1_9BURK</name>
<evidence type="ECO:0000256" key="7">
    <source>
        <dbReference type="SAM" id="MobiDB-lite"/>
    </source>
</evidence>
<evidence type="ECO:0000256" key="2">
    <source>
        <dbReference type="ARBA" id="ARBA00022723"/>
    </source>
</evidence>
<reference evidence="9 10" key="1">
    <citation type="submission" date="2016-11" db="EMBL/GenBank/DDBJ databases">
        <authorList>
            <person name="Jaros S."/>
            <person name="Januszkiewicz K."/>
            <person name="Wedrychowicz H."/>
        </authorList>
    </citation>
    <scope>NUCLEOTIDE SEQUENCE [LARGE SCALE GENOMIC DNA]</scope>
    <source>
        <strain evidence="9 10">GAS95</strain>
    </source>
</reference>
<dbReference type="SUPFAM" id="SSF55486">
    <property type="entry name" value="Metalloproteases ('zincins'), catalytic domain"/>
    <property type="match status" value="1"/>
</dbReference>
<dbReference type="InterPro" id="IPR001567">
    <property type="entry name" value="Pept_M3A_M3B_dom"/>
</dbReference>
<evidence type="ECO:0000256" key="4">
    <source>
        <dbReference type="ARBA" id="ARBA00022833"/>
    </source>
</evidence>
<dbReference type="OrthoDB" id="9773538at2"/>
<dbReference type="EMBL" id="FSRU01000001">
    <property type="protein sequence ID" value="SIN95442.1"/>
    <property type="molecule type" value="Genomic_DNA"/>
</dbReference>
<dbReference type="GO" id="GO:0006518">
    <property type="term" value="P:peptide metabolic process"/>
    <property type="evidence" value="ECO:0007669"/>
    <property type="project" value="TreeGrafter"/>
</dbReference>
<comment type="cofactor">
    <cofactor evidence="6">
        <name>Zn(2+)</name>
        <dbReference type="ChEBI" id="CHEBI:29105"/>
    </cofactor>
    <text evidence="6">Binds 1 zinc ion.</text>
</comment>
<feature type="region of interest" description="Disordered" evidence="7">
    <location>
        <begin position="178"/>
        <end position="197"/>
    </location>
</feature>
<dbReference type="InterPro" id="IPR045090">
    <property type="entry name" value="Pept_M3A_M3B"/>
</dbReference>
<accession>A0A1N6FJK1</accession>
<keyword evidence="5 6" id="KW-0482">Metalloprotease</keyword>
<evidence type="ECO:0000313" key="9">
    <source>
        <dbReference type="EMBL" id="SIN95442.1"/>
    </source>
</evidence>
<keyword evidence="4 6" id="KW-0862">Zinc</keyword>
<comment type="similarity">
    <text evidence="6">Belongs to the peptidase M3 family.</text>
</comment>
<dbReference type="AlphaFoldDB" id="A0A1N6FJK1"/>
<keyword evidence="3 6" id="KW-0378">Hydrolase</keyword>
<evidence type="ECO:0000259" key="8">
    <source>
        <dbReference type="Pfam" id="PF01432"/>
    </source>
</evidence>
<proteinExistence type="inferred from homology"/>
<evidence type="ECO:0000313" key="10">
    <source>
        <dbReference type="Proteomes" id="UP000185151"/>
    </source>
</evidence>
<dbReference type="GO" id="GO:0046872">
    <property type="term" value="F:metal ion binding"/>
    <property type="evidence" value="ECO:0007669"/>
    <property type="project" value="UniProtKB-UniRule"/>
</dbReference>
<keyword evidence="1 6" id="KW-0645">Protease</keyword>
<dbReference type="PANTHER" id="PTHR11804">
    <property type="entry name" value="PROTEASE M3 THIMET OLIGOPEPTIDASE-RELATED"/>
    <property type="match status" value="1"/>
</dbReference>
<dbReference type="Pfam" id="PF01432">
    <property type="entry name" value="Peptidase_M3"/>
    <property type="match status" value="1"/>
</dbReference>
<dbReference type="Gene3D" id="1.10.1370.30">
    <property type="match status" value="2"/>
</dbReference>